<dbReference type="NCBIfam" id="TIGR01451">
    <property type="entry name" value="B_ant_repeat"/>
    <property type="match status" value="2"/>
</dbReference>
<feature type="domain" description="DUF11" evidence="2">
    <location>
        <begin position="968"/>
        <end position="1097"/>
    </location>
</feature>
<dbReference type="InterPro" id="IPR047589">
    <property type="entry name" value="DUF11_rpt"/>
</dbReference>
<name>A0A4Y7XB95_9GAMM</name>
<dbReference type="InterPro" id="IPR038081">
    <property type="entry name" value="CalX-like_sf"/>
</dbReference>
<proteinExistence type="predicted"/>
<dbReference type="InterPro" id="IPR001434">
    <property type="entry name" value="OmcB-like_DUF11"/>
</dbReference>
<sequence>MALFQALPAAQAMFLNSGCAMPANEMKMLKNNVSDHAAKRITFVLAMLLMLISSTAQGVIQRSFVNLSFESVQISNGSPCRVYASQGASVPGWSTTHPSYSGTNRVLCPPGVNAGVDTTSVAPIIEVWKGPRDIDGGSGNCTANSENCISARSGSQFVELNAAALSEIRQQVCLESGETVGWKFSHNGRNTTDDKMRFKAGTQSIVQVSTSITGTGSVTSCDTGNCSTPLSARTTITGDSRWADYSGTFTSSSSANTYIGFESLNGSSTSGNFLDDIQVTLKPAVEFKLANYAQVENTSSSPTVEVQVVGIVPANINLNFSIDPTSTAVIGTDYKIYNGVSTSFNIPLAAGDYSSGHTISIPVELLNNSVVEGSRFFKVILTPDATKFTIMPTNFCTNTGGNATSTYSIQDDDIGLQLEKTWVNASVNDRATLTTTGGATGAANINYVSTATAANVANTSNTIIMAAGASRTLAETLSSSNTGAYSASNWSCNGGSLSGSVLTTSSADYGKVIKCNVTNTRTTSLQLAKTWGANSVTTDNATIGATTGGTNNTTAFTTPGGTNASSGAPVAVAVGNTITFPAETGTNIANYNTVLSCTANGGPTVNALSGTNGQASNTLVIAAGDAGKSIVCTYNNTRKSTTFRLAKAWAANSLTGNVANIGATTGLTNNTAAFTSTASTATNGAAVTVYAGETATLPAETMSSGTLANYTTAINCNAGILSGNNGHSVGNTLTITAAATATSPITCTYTNTRKSASLTLQKIWANAKLNDAATITATGLTSLSAVANTASETDAAAGQTVYAGDSITLGETFTTGSATNYNATLACTGNATALTGTTLTVNPADTAITCTYTNARRAATLTLSKIWSSGSIAGDTATVSSSGFGNNATSGTSTATAAGNTTTGTSVTVYAGETGTISETFGTGTASNYNATLACSGNSTALSGNTLTINPADTAISCSYTNTVAGTDLAIDKTGTSSVTQGNTVSYSIKVWNKGPGVASSSTFTDTVPGALTNVSWSCSASGSAVCGTASGSGNTINVTTGTLPVNASSTAPTSGSYLTFTVSGAASTSGNITNTANIAVTSGTDPVSSNNSSSASTTISTPSAITPDTPQKEARFVITPDLPTIYRGQAGTQLINITNQGPDDASGTVAVFKPRTQTGVTVTSVKIVNGANCSLSSGEWSCPVGSVANGGSFQLQVGYDTTASSTLGTAIQADIRVGSNEFNPGSGVGESLYNVWGSTNPNGSSQFNEIRPNGAFALGYGTANANENVNLSTAWLPTQVNPTGAYLTQAAIGGNNSVFGPSGTYSPMISRIITSLNTDTAKSQTLLALNPATQAGDNRRVWQLTTGIYVPATSTASLCIGNAGSQLDDGAYIMLNGAQVGVDGKWSSNPYIQNSVTLNTGYNRITYRIANRNTPGSNEDYAQGLYGEIGLSLNGEACTAANLDATARLQIPASINIVEKQVVSISGQVFEDNSGSTAVNSNAYNGIKDAGELGIANSIVTINNCTNTTAIATTKTDANGDYRFSLSPTDLPAGNFCIAQTNLTGYSSVSGTTGYNRTSDTITISNTGAASYSNHNFGDARLTALLSEDGQQTITAGGVADYPHRLTAQSVLTISSLNQTVSQQPANSSDQNWQAVVYRDSNCNGKVDSGEGLFSQSLPLSLKNAEEVCLVQRVYAPATASMGAQHLGQLQASYNVTLADSSQITGTTLQRQDTTLLGSAGLTMQKGVRSVASCPSTATDTGSFGVQNQVQNGGYLEYEITYRNNTTKNLIDVIIKDSVPTGTVYKTASCTSTPSGSCNPSHTNGALLWQTGGSLLPNQQGKVRFCVQVP</sequence>
<evidence type="ECO:0000313" key="4">
    <source>
        <dbReference type="Proteomes" id="UP000297834"/>
    </source>
</evidence>
<protein>
    <recommendedName>
        <fullName evidence="2">DUF11 domain-containing protein</fullName>
    </recommendedName>
</protein>
<dbReference type="Gene3D" id="2.60.40.10">
    <property type="entry name" value="Immunoglobulins"/>
    <property type="match status" value="1"/>
</dbReference>
<keyword evidence="4" id="KW-1185">Reference proteome</keyword>
<reference evidence="3 4" key="1">
    <citation type="submission" date="2019-03" db="EMBL/GenBank/DDBJ databases">
        <title>Alkanindiges illinoisensis: a potential pathogenic isolated from ascites of a gastric cancer patient with abdominal metastasis.</title>
        <authorList>
            <person name="Hu X."/>
            <person name="Yang B."/>
            <person name="Yan X."/>
            <person name="Lin L."/>
            <person name="Zhao H."/>
            <person name="Zhou F."/>
            <person name="Su B."/>
            <person name="Chen J."/>
            <person name="Rui Y."/>
            <person name="Wang Q."/>
            <person name="Zheng L."/>
        </authorList>
    </citation>
    <scope>NUCLEOTIDE SEQUENCE [LARGE SCALE GENOMIC DNA]</scope>
    <source>
        <strain evidence="3 4">NFYY 23406</strain>
    </source>
</reference>
<evidence type="ECO:0000256" key="1">
    <source>
        <dbReference type="SAM" id="MobiDB-lite"/>
    </source>
</evidence>
<evidence type="ECO:0000313" key="3">
    <source>
        <dbReference type="EMBL" id="TEU25581.1"/>
    </source>
</evidence>
<organism evidence="3 4">
    <name type="scientific">Alkanindiges illinoisensis</name>
    <dbReference type="NCBI Taxonomy" id="197183"/>
    <lineage>
        <taxon>Bacteria</taxon>
        <taxon>Pseudomonadati</taxon>
        <taxon>Pseudomonadota</taxon>
        <taxon>Gammaproteobacteria</taxon>
        <taxon>Moraxellales</taxon>
        <taxon>Moraxellaceae</taxon>
        <taxon>Alkanindiges</taxon>
    </lineage>
</organism>
<dbReference type="SUPFAM" id="SSF117074">
    <property type="entry name" value="Hypothetical protein PA1324"/>
    <property type="match status" value="1"/>
</dbReference>
<dbReference type="OrthoDB" id="6662013at2"/>
<dbReference type="Proteomes" id="UP000297834">
    <property type="component" value="Unassembled WGS sequence"/>
</dbReference>
<evidence type="ECO:0000259" key="2">
    <source>
        <dbReference type="Pfam" id="PF01345"/>
    </source>
</evidence>
<accession>A0A4Y7XB95</accession>
<dbReference type="EMBL" id="SNTY01000036">
    <property type="protein sequence ID" value="TEU25581.1"/>
    <property type="molecule type" value="Genomic_DNA"/>
</dbReference>
<feature type="region of interest" description="Disordered" evidence="1">
    <location>
        <begin position="1084"/>
        <end position="1113"/>
    </location>
</feature>
<gene>
    <name evidence="3" type="ORF">E2B99_09465</name>
</gene>
<dbReference type="SUPFAM" id="SSF141072">
    <property type="entry name" value="CalX-like"/>
    <property type="match status" value="1"/>
</dbReference>
<dbReference type="Pfam" id="PF01345">
    <property type="entry name" value="DUF11"/>
    <property type="match status" value="1"/>
</dbReference>
<comment type="caution">
    <text evidence="3">The sequence shown here is derived from an EMBL/GenBank/DDBJ whole genome shotgun (WGS) entry which is preliminary data.</text>
</comment>
<feature type="compositionally biased region" description="Low complexity" evidence="1">
    <location>
        <begin position="1085"/>
        <end position="1110"/>
    </location>
</feature>
<dbReference type="InterPro" id="IPR013783">
    <property type="entry name" value="Ig-like_fold"/>
</dbReference>